<evidence type="ECO:0000256" key="3">
    <source>
        <dbReference type="ARBA" id="ARBA00022692"/>
    </source>
</evidence>
<feature type="transmembrane region" description="Helical" evidence="6">
    <location>
        <begin position="218"/>
        <end position="239"/>
    </location>
</feature>
<evidence type="ECO:0000256" key="6">
    <source>
        <dbReference type="SAM" id="Phobius"/>
    </source>
</evidence>
<feature type="transmembrane region" description="Helical" evidence="6">
    <location>
        <begin position="291"/>
        <end position="312"/>
    </location>
</feature>
<accession>A0ABR8MXM0</accession>
<evidence type="ECO:0000256" key="4">
    <source>
        <dbReference type="ARBA" id="ARBA00022989"/>
    </source>
</evidence>
<reference evidence="7 8" key="1">
    <citation type="submission" date="2020-09" db="EMBL/GenBank/DDBJ databases">
        <title>Paenibacillus sp. strain PR3 16S rRNA gene Genome sequencing and assembly.</title>
        <authorList>
            <person name="Kim J."/>
        </authorList>
    </citation>
    <scope>NUCLEOTIDE SEQUENCE [LARGE SCALE GENOMIC DNA]</scope>
    <source>
        <strain evidence="7 8">PR3</strain>
    </source>
</reference>
<dbReference type="InterPro" id="IPR002797">
    <property type="entry name" value="Polysacc_synth"/>
</dbReference>
<dbReference type="EMBL" id="JACXZA010000004">
    <property type="protein sequence ID" value="MBD3920702.1"/>
    <property type="molecule type" value="Genomic_DNA"/>
</dbReference>
<feature type="transmembrane region" description="Helical" evidence="6">
    <location>
        <begin position="361"/>
        <end position="384"/>
    </location>
</feature>
<feature type="transmembrane region" description="Helical" evidence="6">
    <location>
        <begin position="83"/>
        <end position="106"/>
    </location>
</feature>
<protein>
    <submittedName>
        <fullName evidence="7">Flippase</fullName>
    </submittedName>
</protein>
<dbReference type="CDD" id="cd13128">
    <property type="entry name" value="MATE_Wzx_like"/>
    <property type="match status" value="1"/>
</dbReference>
<comment type="subcellular location">
    <subcellularLocation>
        <location evidence="1">Cell membrane</location>
        <topology evidence="1">Multi-pass membrane protein</topology>
    </subcellularLocation>
</comment>
<evidence type="ECO:0000256" key="2">
    <source>
        <dbReference type="ARBA" id="ARBA00022475"/>
    </source>
</evidence>
<dbReference type="InterPro" id="IPR050833">
    <property type="entry name" value="Poly_Biosynth_Transport"/>
</dbReference>
<evidence type="ECO:0000256" key="1">
    <source>
        <dbReference type="ARBA" id="ARBA00004651"/>
    </source>
</evidence>
<comment type="caution">
    <text evidence="7">The sequence shown here is derived from an EMBL/GenBank/DDBJ whole genome shotgun (WGS) entry which is preliminary data.</text>
</comment>
<feature type="transmembrane region" description="Helical" evidence="6">
    <location>
        <begin position="151"/>
        <end position="173"/>
    </location>
</feature>
<gene>
    <name evidence="7" type="ORF">H8B09_18195</name>
</gene>
<feature type="transmembrane region" description="Helical" evidence="6">
    <location>
        <begin position="179"/>
        <end position="197"/>
    </location>
</feature>
<keyword evidence="4 6" id="KW-1133">Transmembrane helix</keyword>
<evidence type="ECO:0000313" key="7">
    <source>
        <dbReference type="EMBL" id="MBD3920702.1"/>
    </source>
</evidence>
<sequence length="428" mass="48934">MNIKSSNSLLRTSGIYTLTNMFNAGIPFLLLPLLTRYLSPEEFGITAMFTVLFSFCMPLISININGTINRNYYDRDKIDFSSYVFNCIVIMISSTVLISFIVYFMSSKLSDWTSVPDNWIWTVVVSCFFQTLTLINLIIWQVQMKPKQYGIYMILQTAFSALLTVYLLVIFDYGWEGRLAAQVVGYVLFGIVSVFMLTRNKWIKYRFNVDYIKDALKYGVPLIPHIISGLIITMIDRVFLTNFEGVEATGIYLVGYQIGSMIGVLQDAFNRAWTPWLFDKLKKDSIELKMLAIKYTYFYIVIILIIALTLGVSAPLLLKYLVGNEYHNASQYVIWIALGFAFNGMYKMVTNYLFYLKRTGIVAIITGCTALLNIILSYMFIHYLGVSGAAYATCISFFISFIGTWIAVIKLYPLPWIATLHGMVRSKH</sequence>
<name>A0ABR8MXM0_9BACL</name>
<dbReference type="Proteomes" id="UP000609346">
    <property type="component" value="Unassembled WGS sequence"/>
</dbReference>
<evidence type="ECO:0000256" key="5">
    <source>
        <dbReference type="ARBA" id="ARBA00023136"/>
    </source>
</evidence>
<dbReference type="RefSeq" id="WP_318152656.1">
    <property type="nucleotide sequence ID" value="NZ_JACXZA010000004.1"/>
</dbReference>
<keyword evidence="5 6" id="KW-0472">Membrane</keyword>
<feature type="transmembrane region" description="Helical" evidence="6">
    <location>
        <begin position="118"/>
        <end position="139"/>
    </location>
</feature>
<feature type="transmembrane region" description="Helical" evidence="6">
    <location>
        <begin position="390"/>
        <end position="412"/>
    </location>
</feature>
<feature type="transmembrane region" description="Helical" evidence="6">
    <location>
        <begin position="43"/>
        <end position="62"/>
    </location>
</feature>
<organism evidence="7 8">
    <name type="scientific">Paenibacillus terricola</name>
    <dbReference type="NCBI Taxonomy" id="2763503"/>
    <lineage>
        <taxon>Bacteria</taxon>
        <taxon>Bacillati</taxon>
        <taxon>Bacillota</taxon>
        <taxon>Bacilli</taxon>
        <taxon>Bacillales</taxon>
        <taxon>Paenibacillaceae</taxon>
        <taxon>Paenibacillus</taxon>
    </lineage>
</organism>
<keyword evidence="3 6" id="KW-0812">Transmembrane</keyword>
<keyword evidence="8" id="KW-1185">Reference proteome</keyword>
<dbReference type="Pfam" id="PF01943">
    <property type="entry name" value="Polysacc_synt"/>
    <property type="match status" value="1"/>
</dbReference>
<dbReference type="PANTHER" id="PTHR30250">
    <property type="entry name" value="PST FAMILY PREDICTED COLANIC ACID TRANSPORTER"/>
    <property type="match status" value="1"/>
</dbReference>
<evidence type="ECO:0000313" key="8">
    <source>
        <dbReference type="Proteomes" id="UP000609346"/>
    </source>
</evidence>
<feature type="transmembrane region" description="Helical" evidence="6">
    <location>
        <begin position="251"/>
        <end position="270"/>
    </location>
</feature>
<feature type="transmembrane region" description="Helical" evidence="6">
    <location>
        <begin position="12"/>
        <end position="31"/>
    </location>
</feature>
<dbReference type="PANTHER" id="PTHR30250:SF11">
    <property type="entry name" value="O-ANTIGEN TRANSPORTER-RELATED"/>
    <property type="match status" value="1"/>
</dbReference>
<proteinExistence type="predicted"/>
<keyword evidence="2" id="KW-1003">Cell membrane</keyword>
<feature type="transmembrane region" description="Helical" evidence="6">
    <location>
        <begin position="332"/>
        <end position="349"/>
    </location>
</feature>